<keyword evidence="2" id="KW-1185">Reference proteome</keyword>
<feature type="non-terminal residue" evidence="1">
    <location>
        <position position="65"/>
    </location>
</feature>
<dbReference type="EMBL" id="JANBPW010004875">
    <property type="protein sequence ID" value="KAJ1933891.1"/>
    <property type="molecule type" value="Genomic_DNA"/>
</dbReference>
<reference evidence="1" key="1">
    <citation type="submission" date="2022-07" db="EMBL/GenBank/DDBJ databases">
        <title>Phylogenomic reconstructions and comparative analyses of Kickxellomycotina fungi.</title>
        <authorList>
            <person name="Reynolds N.K."/>
            <person name="Stajich J.E."/>
            <person name="Barry K."/>
            <person name="Grigoriev I.V."/>
            <person name="Crous P."/>
            <person name="Smith M.E."/>
        </authorList>
    </citation>
    <scope>NUCLEOTIDE SEQUENCE</scope>
    <source>
        <strain evidence="1">NRRL 5244</strain>
    </source>
</reference>
<evidence type="ECO:0000313" key="2">
    <source>
        <dbReference type="Proteomes" id="UP001150603"/>
    </source>
</evidence>
<gene>
    <name evidence="1" type="primary">IDI1</name>
    <name evidence="1" type="ORF">FBU59_005879</name>
</gene>
<proteinExistence type="predicted"/>
<accession>A0ACC1J1P5</accession>
<name>A0ACC1J1P5_9FUNG</name>
<keyword evidence="1" id="KW-0413">Isomerase</keyword>
<protein>
    <submittedName>
        <fullName evidence="1">Isopentenyl-diphosphate delta-isomerase idi1</fullName>
        <ecNumber evidence="1">5.3.3.2</ecNumber>
    </submittedName>
</protein>
<comment type="caution">
    <text evidence="1">The sequence shown here is derived from an EMBL/GenBank/DDBJ whole genome shotgun (WGS) entry which is preliminary data.</text>
</comment>
<dbReference type="EC" id="5.3.3.2" evidence="1"/>
<evidence type="ECO:0000313" key="1">
    <source>
        <dbReference type="EMBL" id="KAJ1933891.1"/>
    </source>
</evidence>
<dbReference type="Proteomes" id="UP001150603">
    <property type="component" value="Unassembled WGS sequence"/>
</dbReference>
<sequence>MTSTETAKQGLDLSNYDEEQVRLMGEMCIMLDNNDNAIGAESKKTSHLMENINKGLLHRAFSVFL</sequence>
<organism evidence="1 2">
    <name type="scientific">Linderina macrospora</name>
    <dbReference type="NCBI Taxonomy" id="4868"/>
    <lineage>
        <taxon>Eukaryota</taxon>
        <taxon>Fungi</taxon>
        <taxon>Fungi incertae sedis</taxon>
        <taxon>Zoopagomycota</taxon>
        <taxon>Kickxellomycotina</taxon>
        <taxon>Kickxellomycetes</taxon>
        <taxon>Kickxellales</taxon>
        <taxon>Kickxellaceae</taxon>
        <taxon>Linderina</taxon>
    </lineage>
</organism>